<reference evidence="1 2" key="1">
    <citation type="submission" date="2023-04" db="EMBL/GenBank/DDBJ databases">
        <title>Tenacibaculum tangerinum sp. nov., isolated from sea tidal flat of South Korea.</title>
        <authorList>
            <person name="Lee S.H."/>
            <person name="Kim J.-J."/>
        </authorList>
    </citation>
    <scope>NUCLEOTIDE SEQUENCE [LARGE SCALE GENOMIC DNA]</scope>
    <source>
        <strain evidence="1 2">GRR-S3-23</strain>
    </source>
</reference>
<organism evidence="1 2">
    <name type="scientific">Tenacibaculum tangerinum</name>
    <dbReference type="NCBI Taxonomy" id="3038772"/>
    <lineage>
        <taxon>Bacteria</taxon>
        <taxon>Pseudomonadati</taxon>
        <taxon>Bacteroidota</taxon>
        <taxon>Flavobacteriia</taxon>
        <taxon>Flavobacteriales</taxon>
        <taxon>Flavobacteriaceae</taxon>
        <taxon>Tenacibaculum</taxon>
    </lineage>
</organism>
<evidence type="ECO:0008006" key="3">
    <source>
        <dbReference type="Google" id="ProtNLM"/>
    </source>
</evidence>
<dbReference type="EMBL" id="CP122539">
    <property type="protein sequence ID" value="WGH74545.1"/>
    <property type="molecule type" value="Genomic_DNA"/>
</dbReference>
<name>A0ABY8KZQ3_9FLAO</name>
<gene>
    <name evidence="1" type="ORF">P8625_10620</name>
</gene>
<protein>
    <recommendedName>
        <fullName evidence="3">Lipoprotein</fullName>
    </recommendedName>
</protein>
<evidence type="ECO:0000313" key="1">
    <source>
        <dbReference type="EMBL" id="WGH74545.1"/>
    </source>
</evidence>
<dbReference type="PROSITE" id="PS51257">
    <property type="entry name" value="PROKAR_LIPOPROTEIN"/>
    <property type="match status" value="1"/>
</dbReference>
<evidence type="ECO:0000313" key="2">
    <source>
        <dbReference type="Proteomes" id="UP001232001"/>
    </source>
</evidence>
<proteinExistence type="predicted"/>
<sequence length="156" mass="17941">MKLLTTGILLTFLSVLGCTDNEVDMNRRDYTIKNETGYLVNISFYSRTNGTLNYDSPKTLESNGGQITNKVELSIEFDDSEDYPKLAFSSDSVKVIFNNEKIYTNVFNSMTNTFSEPINRNLFKHSNYENLGNEQYLFKITQEDYENAQPCNENCN</sequence>
<dbReference type="Proteomes" id="UP001232001">
    <property type="component" value="Chromosome"/>
</dbReference>
<keyword evidence="2" id="KW-1185">Reference proteome</keyword>
<dbReference type="RefSeq" id="WP_279650433.1">
    <property type="nucleotide sequence ID" value="NZ_CP122539.1"/>
</dbReference>
<accession>A0ABY8KZQ3</accession>